<protein>
    <submittedName>
        <fullName evidence="2">Uncharacterized protein</fullName>
    </submittedName>
</protein>
<keyword evidence="3" id="KW-1185">Reference proteome</keyword>
<organism evidence="2 3">
    <name type="scientific">Amblyomma americanum</name>
    <name type="common">Lone star tick</name>
    <dbReference type="NCBI Taxonomy" id="6943"/>
    <lineage>
        <taxon>Eukaryota</taxon>
        <taxon>Metazoa</taxon>
        <taxon>Ecdysozoa</taxon>
        <taxon>Arthropoda</taxon>
        <taxon>Chelicerata</taxon>
        <taxon>Arachnida</taxon>
        <taxon>Acari</taxon>
        <taxon>Parasitiformes</taxon>
        <taxon>Ixodida</taxon>
        <taxon>Ixodoidea</taxon>
        <taxon>Ixodidae</taxon>
        <taxon>Amblyomminae</taxon>
        <taxon>Amblyomma</taxon>
    </lineage>
</organism>
<dbReference type="EMBL" id="JARKHS020026444">
    <property type="protein sequence ID" value="KAK8766328.1"/>
    <property type="molecule type" value="Genomic_DNA"/>
</dbReference>
<name>A0AAQ4DV38_AMBAM</name>
<feature type="region of interest" description="Disordered" evidence="1">
    <location>
        <begin position="1"/>
        <end position="20"/>
    </location>
</feature>
<feature type="compositionally biased region" description="Basic and acidic residues" evidence="1">
    <location>
        <begin position="1"/>
        <end position="11"/>
    </location>
</feature>
<evidence type="ECO:0000256" key="1">
    <source>
        <dbReference type="SAM" id="MobiDB-lite"/>
    </source>
</evidence>
<reference evidence="2 3" key="1">
    <citation type="journal article" date="2023" name="Arcadia Sci">
        <title>De novo assembly of a long-read Amblyomma americanum tick genome.</title>
        <authorList>
            <person name="Chou S."/>
            <person name="Poskanzer K.E."/>
            <person name="Rollins M."/>
            <person name="Thuy-Boun P.S."/>
        </authorList>
    </citation>
    <scope>NUCLEOTIDE SEQUENCE [LARGE SCALE GENOMIC DNA]</scope>
    <source>
        <strain evidence="2">F_SG_1</strain>
        <tissue evidence="2">Salivary glands</tissue>
    </source>
</reference>
<evidence type="ECO:0000313" key="2">
    <source>
        <dbReference type="EMBL" id="KAK8766328.1"/>
    </source>
</evidence>
<sequence length="67" mass="7830">MTSYRGKEREPPQYAAQAETTAFTDSRMREIFTLLLFLEGFFSSQRGAHYITRVRALESHQERATDQ</sequence>
<proteinExistence type="predicted"/>
<dbReference type="AlphaFoldDB" id="A0AAQ4DV38"/>
<gene>
    <name evidence="2" type="ORF">V5799_006890</name>
</gene>
<dbReference type="Proteomes" id="UP001321473">
    <property type="component" value="Unassembled WGS sequence"/>
</dbReference>
<accession>A0AAQ4DV38</accession>
<comment type="caution">
    <text evidence="2">The sequence shown here is derived from an EMBL/GenBank/DDBJ whole genome shotgun (WGS) entry which is preliminary data.</text>
</comment>
<evidence type="ECO:0000313" key="3">
    <source>
        <dbReference type="Proteomes" id="UP001321473"/>
    </source>
</evidence>